<accession>A0A917A3V2</accession>
<organism evidence="1 2">
    <name type="scientific">Aureimonas endophytica</name>
    <dbReference type="NCBI Taxonomy" id="2027858"/>
    <lineage>
        <taxon>Bacteria</taxon>
        <taxon>Pseudomonadati</taxon>
        <taxon>Pseudomonadota</taxon>
        <taxon>Alphaproteobacteria</taxon>
        <taxon>Hyphomicrobiales</taxon>
        <taxon>Aurantimonadaceae</taxon>
        <taxon>Aureimonas</taxon>
    </lineage>
</organism>
<name>A0A917A3V2_9HYPH</name>
<dbReference type="InterPro" id="IPR018777">
    <property type="entry name" value="Replication_initiator_prot_A"/>
</dbReference>
<dbReference type="Pfam" id="PF10134">
    <property type="entry name" value="RPA"/>
    <property type="match status" value="1"/>
</dbReference>
<protein>
    <submittedName>
        <fullName evidence="1">Replication protein RepA</fullName>
    </submittedName>
</protein>
<dbReference type="Proteomes" id="UP000644699">
    <property type="component" value="Unassembled WGS sequence"/>
</dbReference>
<evidence type="ECO:0000313" key="2">
    <source>
        <dbReference type="Proteomes" id="UP000644699"/>
    </source>
</evidence>
<proteinExistence type="predicted"/>
<evidence type="ECO:0000313" key="1">
    <source>
        <dbReference type="EMBL" id="GGE24538.1"/>
    </source>
</evidence>
<dbReference type="EMBL" id="BMIQ01000014">
    <property type="protein sequence ID" value="GGE24538.1"/>
    <property type="molecule type" value="Genomic_DNA"/>
</dbReference>
<reference evidence="1" key="1">
    <citation type="journal article" date="2014" name="Int. J. Syst. Evol. Microbiol.">
        <title>Complete genome sequence of Corynebacterium casei LMG S-19264T (=DSM 44701T), isolated from a smear-ripened cheese.</title>
        <authorList>
            <consortium name="US DOE Joint Genome Institute (JGI-PGF)"/>
            <person name="Walter F."/>
            <person name="Albersmeier A."/>
            <person name="Kalinowski J."/>
            <person name="Ruckert C."/>
        </authorList>
    </citation>
    <scope>NUCLEOTIDE SEQUENCE</scope>
    <source>
        <strain evidence="1">CGMCC 1.15367</strain>
    </source>
</reference>
<reference evidence="1" key="2">
    <citation type="submission" date="2020-09" db="EMBL/GenBank/DDBJ databases">
        <authorList>
            <person name="Sun Q."/>
            <person name="Zhou Y."/>
        </authorList>
    </citation>
    <scope>NUCLEOTIDE SEQUENCE</scope>
    <source>
        <strain evidence="1">CGMCC 1.15367</strain>
    </source>
</reference>
<comment type="caution">
    <text evidence="1">The sequence shown here is derived from an EMBL/GenBank/DDBJ whole genome shotgun (WGS) entry which is preliminary data.</text>
</comment>
<dbReference type="AlphaFoldDB" id="A0A917A3V2"/>
<keyword evidence="2" id="KW-1185">Reference proteome</keyword>
<sequence length="398" mass="44703">MSRHKLDLLTREAFAALSLHEKNAYLQSVAKEIQTARGEAPAPLDKEALSRLRRFYSRRSFADLKLEAIETETMRAALAGLAEAIHLGEVKKAIVHETPSQPRAMTRAAPIDDDQLAFFVPAVHDAPVKDDLNLMDIAPFSLSKTVRGGVLRYELKDSIVTIEGGAEVGLATAYDYDIFINMVSHLAAEMRDFHIARKKGLRPSLPARVYGPAAADLLKFCRRDLGGKQYLELEKALDRLQATRIKITNLSDGKRRETEAFPLIGRFKVVSRTLQDKVDQVEIEIPQWVYDGVVTPNGKPSILTLNPDYFLIARPLAKFIYRLARKAAGEGEAFYRVEDLRYRSGSKLPPHKFTLALEQLVLASKNDPLPDYDLELRKGDRGQVLFMQHRKTAPTTLL</sequence>
<gene>
    <name evidence="1" type="ORF">GCM10011390_49980</name>
</gene>
<dbReference type="RefSeq" id="WP_188913457.1">
    <property type="nucleotide sequence ID" value="NZ_BMIQ01000014.1"/>
</dbReference>